<proteinExistence type="predicted"/>
<reference evidence="1 2" key="1">
    <citation type="submission" date="2014-11" db="EMBL/GenBank/DDBJ databases">
        <title>Genomics and ecophysiology of heterotrophic nitrogen fixing bacteria isolated from estuarine surface water.</title>
        <authorList>
            <person name="Bentzon-Tilia M."/>
            <person name="Severin I."/>
            <person name="Hansen L.H."/>
            <person name="Riemann L."/>
        </authorList>
    </citation>
    <scope>NUCLEOTIDE SEQUENCE [LARGE SCALE GENOMIC DNA]</scope>
    <source>
        <strain evidence="1 2">BAL361</strain>
    </source>
</reference>
<gene>
    <name evidence="1" type="ORF">LO50_09455</name>
</gene>
<dbReference type="RefSeq" id="WP_019406438.1">
    <property type="nucleotide sequence ID" value="NZ_AP024722.1"/>
</dbReference>
<sequence length="73" mass="7479">MQNLKRVSRDLALAVPFAIAASASHAAGWDYSTLTDGVDFSTIATGVLAVAALLAAVYAGIKGARVVLGFLRS</sequence>
<dbReference type="EMBL" id="JXXD01000078">
    <property type="protein sequence ID" value="KIZ36444.1"/>
    <property type="molecule type" value="Genomic_DNA"/>
</dbReference>
<comment type="caution">
    <text evidence="1">The sequence shown here is derived from an EMBL/GenBank/DDBJ whole genome shotgun (WGS) entry which is preliminary data.</text>
</comment>
<dbReference type="PATRIC" id="fig|316.110.peg.4456"/>
<dbReference type="AlphaFoldDB" id="A0A0D7E6F9"/>
<dbReference type="GeneID" id="66822617"/>
<organism evidence="1 2">
    <name type="scientific">Stutzerimonas stutzeri</name>
    <name type="common">Pseudomonas stutzeri</name>
    <dbReference type="NCBI Taxonomy" id="316"/>
    <lineage>
        <taxon>Bacteria</taxon>
        <taxon>Pseudomonadati</taxon>
        <taxon>Pseudomonadota</taxon>
        <taxon>Gammaproteobacteria</taxon>
        <taxon>Pseudomonadales</taxon>
        <taxon>Pseudomonadaceae</taxon>
        <taxon>Stutzerimonas</taxon>
    </lineage>
</organism>
<name>A0A0D7E6F9_STUST</name>
<dbReference type="Proteomes" id="UP000032439">
    <property type="component" value="Unassembled WGS sequence"/>
</dbReference>
<accession>A0A0D7E6F9</accession>
<evidence type="ECO:0000313" key="2">
    <source>
        <dbReference type="Proteomes" id="UP000032439"/>
    </source>
</evidence>
<protein>
    <submittedName>
        <fullName evidence="1">Membrane protein</fullName>
    </submittedName>
</protein>
<evidence type="ECO:0000313" key="1">
    <source>
        <dbReference type="EMBL" id="KIZ36444.1"/>
    </source>
</evidence>